<dbReference type="AlphaFoldDB" id="A0AAV4I0X9"/>
<organism evidence="2 3">
    <name type="scientific">Elysia marginata</name>
    <dbReference type="NCBI Taxonomy" id="1093978"/>
    <lineage>
        <taxon>Eukaryota</taxon>
        <taxon>Metazoa</taxon>
        <taxon>Spiralia</taxon>
        <taxon>Lophotrochozoa</taxon>
        <taxon>Mollusca</taxon>
        <taxon>Gastropoda</taxon>
        <taxon>Heterobranchia</taxon>
        <taxon>Euthyneura</taxon>
        <taxon>Panpulmonata</taxon>
        <taxon>Sacoglossa</taxon>
        <taxon>Placobranchoidea</taxon>
        <taxon>Plakobranchidae</taxon>
        <taxon>Elysia</taxon>
    </lineage>
</organism>
<feature type="region of interest" description="Disordered" evidence="1">
    <location>
        <begin position="197"/>
        <end position="219"/>
    </location>
</feature>
<name>A0AAV4I0X9_9GAST</name>
<dbReference type="Proteomes" id="UP000762676">
    <property type="component" value="Unassembled WGS sequence"/>
</dbReference>
<comment type="caution">
    <text evidence="2">The sequence shown here is derived from an EMBL/GenBank/DDBJ whole genome shotgun (WGS) entry which is preliminary data.</text>
</comment>
<evidence type="ECO:0000313" key="3">
    <source>
        <dbReference type="Proteomes" id="UP000762676"/>
    </source>
</evidence>
<feature type="region of interest" description="Disordered" evidence="1">
    <location>
        <begin position="129"/>
        <end position="149"/>
    </location>
</feature>
<evidence type="ECO:0000256" key="1">
    <source>
        <dbReference type="SAM" id="MobiDB-lite"/>
    </source>
</evidence>
<proteinExistence type="predicted"/>
<feature type="compositionally biased region" description="Low complexity" evidence="1">
    <location>
        <begin position="139"/>
        <end position="149"/>
    </location>
</feature>
<evidence type="ECO:0008006" key="4">
    <source>
        <dbReference type="Google" id="ProtNLM"/>
    </source>
</evidence>
<protein>
    <recommendedName>
        <fullName evidence="4">ShKT domain-containing protein</fullName>
    </recommendedName>
</protein>
<sequence length="257" mass="28147">MHSHDLDQCNLDLTASPHHRPGPTRARCAFCCHDQDCALAQLGGGPHLHPHAGGECFRRYHPGPRSNVAQLNRDLRQADWGCQGRTQRCHNGVGANTNRCSLDLAVAGMHHQCSFCCLDKACVLSARTPATAPTPAPTKTPTTVLPTTTPDPLNQFLKGQCRDVVSTCTPEMCYKVLAPTMCRKFCNLCAGIKPQTSRSESRASTTRPRRHTPFSPSSMTTVTVASWSSGILVKCRKHVYKTKRSGVRFLTLSQLDI</sequence>
<accession>A0AAV4I0X9</accession>
<reference evidence="2 3" key="1">
    <citation type="journal article" date="2021" name="Elife">
        <title>Chloroplast acquisition without the gene transfer in kleptoplastic sea slugs, Plakobranchus ocellatus.</title>
        <authorList>
            <person name="Maeda T."/>
            <person name="Takahashi S."/>
            <person name="Yoshida T."/>
            <person name="Shimamura S."/>
            <person name="Takaki Y."/>
            <person name="Nagai Y."/>
            <person name="Toyoda A."/>
            <person name="Suzuki Y."/>
            <person name="Arimoto A."/>
            <person name="Ishii H."/>
            <person name="Satoh N."/>
            <person name="Nishiyama T."/>
            <person name="Hasebe M."/>
            <person name="Maruyama T."/>
            <person name="Minagawa J."/>
            <person name="Obokata J."/>
            <person name="Shigenobu S."/>
        </authorList>
    </citation>
    <scope>NUCLEOTIDE SEQUENCE [LARGE SCALE GENOMIC DNA]</scope>
</reference>
<feature type="compositionally biased region" description="Low complexity" evidence="1">
    <location>
        <begin position="197"/>
        <end position="206"/>
    </location>
</feature>
<evidence type="ECO:0000313" key="2">
    <source>
        <dbReference type="EMBL" id="GFS03705.1"/>
    </source>
</evidence>
<dbReference type="EMBL" id="BMAT01002286">
    <property type="protein sequence ID" value="GFS03705.1"/>
    <property type="molecule type" value="Genomic_DNA"/>
</dbReference>
<keyword evidence="3" id="KW-1185">Reference proteome</keyword>
<gene>
    <name evidence="2" type="ORF">ElyMa_001156300</name>
</gene>